<organism evidence="1 2">
    <name type="scientific">Morella rubra</name>
    <name type="common">Chinese bayberry</name>
    <dbReference type="NCBI Taxonomy" id="262757"/>
    <lineage>
        <taxon>Eukaryota</taxon>
        <taxon>Viridiplantae</taxon>
        <taxon>Streptophyta</taxon>
        <taxon>Embryophyta</taxon>
        <taxon>Tracheophyta</taxon>
        <taxon>Spermatophyta</taxon>
        <taxon>Magnoliopsida</taxon>
        <taxon>eudicotyledons</taxon>
        <taxon>Gunneridae</taxon>
        <taxon>Pentapetalae</taxon>
        <taxon>rosids</taxon>
        <taxon>fabids</taxon>
        <taxon>Fagales</taxon>
        <taxon>Myricaceae</taxon>
        <taxon>Morella</taxon>
    </lineage>
</organism>
<name>A0A6A1WBU2_9ROSI</name>
<accession>A0A6A1WBU2</accession>
<comment type="caution">
    <text evidence="1">The sequence shown here is derived from an EMBL/GenBank/DDBJ whole genome shotgun (WGS) entry which is preliminary data.</text>
</comment>
<gene>
    <name evidence="1" type="ORF">CJ030_MR2G026846</name>
</gene>
<evidence type="ECO:0000313" key="1">
    <source>
        <dbReference type="EMBL" id="KAB1222752.1"/>
    </source>
</evidence>
<protein>
    <submittedName>
        <fullName evidence="1">Uncharacterized protein</fullName>
    </submittedName>
</protein>
<reference evidence="1 2" key="1">
    <citation type="journal article" date="2019" name="Plant Biotechnol. J.">
        <title>The red bayberry genome and genetic basis of sex determination.</title>
        <authorList>
            <person name="Jia H.M."/>
            <person name="Jia H.J."/>
            <person name="Cai Q.L."/>
            <person name="Wang Y."/>
            <person name="Zhao H.B."/>
            <person name="Yang W.F."/>
            <person name="Wang G.Y."/>
            <person name="Li Y.H."/>
            <person name="Zhan D.L."/>
            <person name="Shen Y.T."/>
            <person name="Niu Q.F."/>
            <person name="Chang L."/>
            <person name="Qiu J."/>
            <person name="Zhao L."/>
            <person name="Xie H.B."/>
            <person name="Fu W.Y."/>
            <person name="Jin J."/>
            <person name="Li X.W."/>
            <person name="Jiao Y."/>
            <person name="Zhou C.C."/>
            <person name="Tu T."/>
            <person name="Chai C.Y."/>
            <person name="Gao J.L."/>
            <person name="Fan L.J."/>
            <person name="van de Weg E."/>
            <person name="Wang J.Y."/>
            <person name="Gao Z.S."/>
        </authorList>
    </citation>
    <scope>NUCLEOTIDE SEQUENCE [LARGE SCALE GENOMIC DNA]</scope>
    <source>
        <tissue evidence="1">Leaves</tissue>
    </source>
</reference>
<dbReference type="AlphaFoldDB" id="A0A6A1WBU2"/>
<keyword evidence="2" id="KW-1185">Reference proteome</keyword>
<dbReference type="Proteomes" id="UP000516437">
    <property type="component" value="Chromosome 2"/>
</dbReference>
<dbReference type="EMBL" id="RXIC02000020">
    <property type="protein sequence ID" value="KAB1222752.1"/>
    <property type="molecule type" value="Genomic_DNA"/>
</dbReference>
<sequence>MAKPQVDQQAVKTLGMPCSEARSIRALTPPRFEMLRAFVESKSGCEEEALIDFHGYFPGTSEALVEGSDSCHVFESG</sequence>
<evidence type="ECO:0000313" key="2">
    <source>
        <dbReference type="Proteomes" id="UP000516437"/>
    </source>
</evidence>
<proteinExistence type="predicted"/>